<organism evidence="2 3">
    <name type="scientific">Spirosoma endbachense</name>
    <dbReference type="NCBI Taxonomy" id="2666025"/>
    <lineage>
        <taxon>Bacteria</taxon>
        <taxon>Pseudomonadati</taxon>
        <taxon>Bacteroidota</taxon>
        <taxon>Cytophagia</taxon>
        <taxon>Cytophagales</taxon>
        <taxon>Cytophagaceae</taxon>
        <taxon>Spirosoma</taxon>
    </lineage>
</organism>
<sequence length="155" mass="17563">MELYQIDERGSLFISPSIDNWEPISQLTIDVVFNLDYTLDQNIPEEMNKTLYIFFPFEDRELPDLQKLHALAQFGASLIHDGHQVLSHCGMGHNRSALLAGLILTYLGFSGKDAVRMIQARRQGALYNKMFAAYLETIPASKTDPVSDRPISLFN</sequence>
<evidence type="ECO:0000259" key="1">
    <source>
        <dbReference type="PROSITE" id="PS50056"/>
    </source>
</evidence>
<name>A0A6P1W5N5_9BACT</name>
<dbReference type="Proteomes" id="UP000464577">
    <property type="component" value="Chromosome"/>
</dbReference>
<keyword evidence="3" id="KW-1185">Reference proteome</keyword>
<dbReference type="KEGG" id="senf:GJR95_39030"/>
<proteinExistence type="predicted"/>
<dbReference type="PROSITE" id="PS50056">
    <property type="entry name" value="TYR_PHOSPHATASE_2"/>
    <property type="match status" value="1"/>
</dbReference>
<dbReference type="Gene3D" id="3.90.190.10">
    <property type="entry name" value="Protein tyrosine phosphatase superfamily"/>
    <property type="match status" value="1"/>
</dbReference>
<dbReference type="InterPro" id="IPR029021">
    <property type="entry name" value="Prot-tyrosine_phosphatase-like"/>
</dbReference>
<dbReference type="SUPFAM" id="SSF52799">
    <property type="entry name" value="(Phosphotyrosine protein) phosphatases II"/>
    <property type="match status" value="1"/>
</dbReference>
<reference evidence="2 3" key="1">
    <citation type="submission" date="2019-11" db="EMBL/GenBank/DDBJ databases">
        <title>Spirosoma endbachense sp. nov., isolated from a natural salt meadow.</title>
        <authorList>
            <person name="Rojas J."/>
            <person name="Ambika Manirajan B."/>
            <person name="Ratering S."/>
            <person name="Suarez C."/>
            <person name="Geissler-Plaum R."/>
            <person name="Schnell S."/>
        </authorList>
    </citation>
    <scope>NUCLEOTIDE SEQUENCE [LARGE SCALE GENOMIC DNA]</scope>
    <source>
        <strain evidence="2 3">I-24</strain>
    </source>
</reference>
<feature type="domain" description="Tyrosine specific protein phosphatases" evidence="1">
    <location>
        <begin position="65"/>
        <end position="126"/>
    </location>
</feature>
<dbReference type="InterPro" id="IPR000340">
    <property type="entry name" value="Dual-sp_phosphatase_cat-dom"/>
</dbReference>
<protein>
    <recommendedName>
        <fullName evidence="1">Tyrosine specific protein phosphatases domain-containing protein</fullName>
    </recommendedName>
</protein>
<evidence type="ECO:0000313" key="3">
    <source>
        <dbReference type="Proteomes" id="UP000464577"/>
    </source>
</evidence>
<evidence type="ECO:0000313" key="2">
    <source>
        <dbReference type="EMBL" id="QHW00654.1"/>
    </source>
</evidence>
<dbReference type="RefSeq" id="WP_162391047.1">
    <property type="nucleotide sequence ID" value="NZ_CP045997.1"/>
</dbReference>
<dbReference type="AlphaFoldDB" id="A0A6P1W5N5"/>
<accession>A0A6P1W5N5</accession>
<dbReference type="InterPro" id="IPR000387">
    <property type="entry name" value="Tyr_Pase_dom"/>
</dbReference>
<gene>
    <name evidence="2" type="ORF">GJR95_39030</name>
</gene>
<dbReference type="Pfam" id="PF00782">
    <property type="entry name" value="DSPc"/>
    <property type="match status" value="1"/>
</dbReference>
<dbReference type="EMBL" id="CP045997">
    <property type="protein sequence ID" value="QHW00654.1"/>
    <property type="molecule type" value="Genomic_DNA"/>
</dbReference>